<evidence type="ECO:0000313" key="1">
    <source>
        <dbReference type="EMBL" id="KRY04101.1"/>
    </source>
</evidence>
<accession>A0A0V0YUS8</accession>
<organism evidence="1 2">
    <name type="scientific">Trichinella spiralis</name>
    <name type="common">Trichina worm</name>
    <dbReference type="NCBI Taxonomy" id="6334"/>
    <lineage>
        <taxon>Eukaryota</taxon>
        <taxon>Metazoa</taxon>
        <taxon>Ecdysozoa</taxon>
        <taxon>Nematoda</taxon>
        <taxon>Enoplea</taxon>
        <taxon>Dorylaimia</taxon>
        <taxon>Trichinellida</taxon>
        <taxon>Trichinellidae</taxon>
        <taxon>Trichinella</taxon>
    </lineage>
</organism>
<proteinExistence type="predicted"/>
<gene>
    <name evidence="1" type="ORF">T01_13669</name>
</gene>
<dbReference type="Proteomes" id="UP000054776">
    <property type="component" value="Unassembled WGS sequence"/>
</dbReference>
<comment type="caution">
    <text evidence="1">The sequence shown here is derived from an EMBL/GenBank/DDBJ whole genome shotgun (WGS) entry which is preliminary data.</text>
</comment>
<reference evidence="1 2" key="1">
    <citation type="submission" date="2015-01" db="EMBL/GenBank/DDBJ databases">
        <title>Evolution of Trichinella species and genotypes.</title>
        <authorList>
            <person name="Korhonen P.K."/>
            <person name="Edoardo P."/>
            <person name="Giuseppe L.R."/>
            <person name="Gasser R.B."/>
        </authorList>
    </citation>
    <scope>NUCLEOTIDE SEQUENCE [LARGE SCALE GENOMIC DNA]</scope>
    <source>
        <strain evidence="1">ISS3</strain>
    </source>
</reference>
<name>A0A0V0YUS8_TRISP</name>
<dbReference type="AlphaFoldDB" id="A0A0V0YUS8"/>
<protein>
    <submittedName>
        <fullName evidence="1">Uncharacterized protein</fullName>
    </submittedName>
</protein>
<dbReference type="InParanoid" id="A0A0V0YUS8"/>
<keyword evidence="2" id="KW-1185">Reference proteome</keyword>
<sequence>MDSRTFFVSQLFLKVPRLFETFKVEHHLLETFKVEHHLLETS</sequence>
<evidence type="ECO:0000313" key="2">
    <source>
        <dbReference type="Proteomes" id="UP000054776"/>
    </source>
</evidence>
<dbReference type="EMBL" id="JYDH01004581">
    <property type="protein sequence ID" value="KRY04101.1"/>
    <property type="molecule type" value="Genomic_DNA"/>
</dbReference>